<comment type="caution">
    <text evidence="1">The sequence shown here is derived from an EMBL/GenBank/DDBJ whole genome shotgun (WGS) entry which is preliminary data.</text>
</comment>
<dbReference type="SUPFAM" id="SSF117281">
    <property type="entry name" value="Kelch motif"/>
    <property type="match status" value="1"/>
</dbReference>
<dbReference type="EMBL" id="MLAK01001331">
    <property type="protein sequence ID" value="OHS94281.1"/>
    <property type="molecule type" value="Genomic_DNA"/>
</dbReference>
<organism evidence="1 2">
    <name type="scientific">Tritrichomonas foetus</name>
    <dbReference type="NCBI Taxonomy" id="1144522"/>
    <lineage>
        <taxon>Eukaryota</taxon>
        <taxon>Metamonada</taxon>
        <taxon>Parabasalia</taxon>
        <taxon>Tritrichomonadida</taxon>
        <taxon>Tritrichomonadidae</taxon>
        <taxon>Tritrichomonas</taxon>
    </lineage>
</organism>
<proteinExistence type="predicted"/>
<dbReference type="Gene3D" id="2.120.10.80">
    <property type="entry name" value="Kelch-type beta propeller"/>
    <property type="match status" value="1"/>
</dbReference>
<reference evidence="1" key="1">
    <citation type="submission" date="2016-10" db="EMBL/GenBank/DDBJ databases">
        <authorList>
            <person name="Benchimol M."/>
            <person name="Almeida L.G."/>
            <person name="Vasconcelos A.T."/>
            <person name="Perreira-Neves A."/>
            <person name="Rosa I.A."/>
            <person name="Tasca T."/>
            <person name="Bogo M.R."/>
            <person name="de Souza W."/>
        </authorList>
    </citation>
    <scope>NUCLEOTIDE SEQUENCE [LARGE SCALE GENOMIC DNA]</scope>
    <source>
        <strain evidence="1">K</strain>
    </source>
</reference>
<gene>
    <name evidence="1" type="ORF">TRFO_39513</name>
</gene>
<accession>A0A1J4J6J0</accession>
<sequence>MEYHDEDNTIFKCNVLTVHKPSDINSVINNSLIIQSGNDYLSIISHDLLLLTLTPGQLQKANNSISWNKITNAPFKYLSGMSVTAFPEGFYFFGGENSQNRKLKNSPISNKMYIYRLHEWHSVFHTLEARSFHSFCFLNEIDSLCIFGGQTKTGISSDFIIFNTITTNWYKVELNINIYLKNHSMIDLNNGKIVVIGGENQNNELNQLIYLIDYKTGDVEIISEFCPFTITFPNHISLIKNEAFDFIENNQNLEKEKNNLILFSNGPPNFDSWIFNFRYRIWFRLFNKESLMFPIDDGFLGFSPNLEIAYLIKYFDLQIFISFLLKKNLKSNLYKQNDFDLNDNKNIDSTDKDFNFLQKSNQTIKTTEKKINHSIFKNTQIGSIDEDTMDELVKNIHEVKIKIKETKDEISKQNFDENHKFIGNFNNYLVLNSNSNLTLNLSNDISETLRKKSKLLTESFNKNIELKNSLELEKKNTFLFQKSAIPMYKQLNESINKLFVSRSERNDIIKKYTDMQIKLNNEFKNINASNDCEQVNSNVEAYLNKLSILSDIKSLNLSKNKLDRLNLSVEKDLDAQFILNELEILTLNIKKLDSDQKSNDINTINRKITDIHDKMNFFTNRYTKLRKVFDEIINSTTNIHKLSTNRLQPLVTINNCLYDDLLKYSLE</sequence>
<evidence type="ECO:0008006" key="3">
    <source>
        <dbReference type="Google" id="ProtNLM"/>
    </source>
</evidence>
<evidence type="ECO:0000313" key="2">
    <source>
        <dbReference type="Proteomes" id="UP000179807"/>
    </source>
</evidence>
<dbReference type="InterPro" id="IPR015915">
    <property type="entry name" value="Kelch-typ_b-propeller"/>
</dbReference>
<dbReference type="AlphaFoldDB" id="A0A1J4J6J0"/>
<dbReference type="PANTHER" id="PTHR23244:SF471">
    <property type="entry name" value="GUANINE NUCLEOTIDE-BINDING PROTEIN SUBUNIT BETA 1-RELATED"/>
    <property type="match status" value="1"/>
</dbReference>
<keyword evidence="2" id="KW-1185">Reference proteome</keyword>
<dbReference type="VEuPathDB" id="TrichDB:TRFO_39513"/>
<protein>
    <recommendedName>
        <fullName evidence="3">Kelch motif family protein</fullName>
    </recommendedName>
</protein>
<dbReference type="Proteomes" id="UP000179807">
    <property type="component" value="Unassembled WGS sequence"/>
</dbReference>
<name>A0A1J4J6J0_9EUKA</name>
<evidence type="ECO:0000313" key="1">
    <source>
        <dbReference type="EMBL" id="OHS94281.1"/>
    </source>
</evidence>
<dbReference type="PANTHER" id="PTHR23244">
    <property type="entry name" value="KELCH REPEAT DOMAIN"/>
    <property type="match status" value="1"/>
</dbReference>
<dbReference type="RefSeq" id="XP_068347418.1">
    <property type="nucleotide sequence ID" value="XM_068512691.1"/>
</dbReference>
<dbReference type="GeneID" id="94847395"/>
<dbReference type="Pfam" id="PF24681">
    <property type="entry name" value="Kelch_KLHDC2_KLHL20_DRC7"/>
    <property type="match status" value="1"/>
</dbReference>